<evidence type="ECO:0000313" key="2">
    <source>
        <dbReference type="Proteomes" id="UP000528734"/>
    </source>
</evidence>
<sequence>MPDLGAIDDYLHAIATEEKLPDFAIGICTLRIEEPEPKLRVLLRRAADGAHLSDDESFLLFRGIHILGAARDSKACQPLLHLLRRPFRDVNDLLGDAVTESMAKIVAGVFDGDADALFALMIDSSIDGFVREALFGAATFLAGNAASIATGCGCAR</sequence>
<evidence type="ECO:0000313" key="1">
    <source>
        <dbReference type="EMBL" id="NOJ49328.1"/>
    </source>
</evidence>
<dbReference type="Proteomes" id="UP000528734">
    <property type="component" value="Unassembled WGS sequence"/>
</dbReference>
<dbReference type="EMBL" id="JAAVLW010000007">
    <property type="protein sequence ID" value="NOJ49328.1"/>
    <property type="molecule type" value="Genomic_DNA"/>
</dbReference>
<dbReference type="Pfam" id="PF06685">
    <property type="entry name" value="DUF1186"/>
    <property type="match status" value="1"/>
</dbReference>
<accession>A0A7Y4H8E5</accession>
<gene>
    <name evidence="1" type="ORF">HCN50_24275</name>
</gene>
<keyword evidence="2" id="KW-1185">Reference proteome</keyword>
<comment type="caution">
    <text evidence="1">The sequence shown here is derived from an EMBL/GenBank/DDBJ whole genome shotgun (WGS) entry which is preliminary data.</text>
</comment>
<dbReference type="AlphaFoldDB" id="A0A7Y4H8E5"/>
<reference evidence="1 2" key="1">
    <citation type="submission" date="2020-03" db="EMBL/GenBank/DDBJ databases">
        <title>Bradyrhizobium diversity isolated from nodules of Muelleranthus trifoliolatus.</title>
        <authorList>
            <person name="Klepa M."/>
            <person name="Helene L."/>
            <person name="Hungria M."/>
        </authorList>
    </citation>
    <scope>NUCLEOTIDE SEQUENCE [LARGE SCALE GENOMIC DNA]</scope>
    <source>
        <strain evidence="1 2">WSM 1744</strain>
    </source>
</reference>
<proteinExistence type="predicted"/>
<dbReference type="InterPro" id="IPR010602">
    <property type="entry name" value="DUF1186"/>
</dbReference>
<name>A0A7Y4H8E5_9BRAD</name>
<dbReference type="RefSeq" id="WP_171712397.1">
    <property type="nucleotide sequence ID" value="NZ_JAAVLW010000007.1"/>
</dbReference>
<protein>
    <submittedName>
        <fullName evidence="1">DUF1186 domain-containing protein</fullName>
    </submittedName>
</protein>
<organism evidence="1 2">
    <name type="scientific">Bradyrhizobium archetypum</name>
    <dbReference type="NCBI Taxonomy" id="2721160"/>
    <lineage>
        <taxon>Bacteria</taxon>
        <taxon>Pseudomonadati</taxon>
        <taxon>Pseudomonadota</taxon>
        <taxon>Alphaproteobacteria</taxon>
        <taxon>Hyphomicrobiales</taxon>
        <taxon>Nitrobacteraceae</taxon>
        <taxon>Bradyrhizobium</taxon>
    </lineage>
</organism>